<keyword evidence="3" id="KW-1185">Reference proteome</keyword>
<name>A0ABX7Q0F6_9BACT</name>
<dbReference type="EMBL" id="CP071382">
    <property type="protein sequence ID" value="QSV44702.1"/>
    <property type="molecule type" value="Genomic_DNA"/>
</dbReference>
<dbReference type="NCBIfam" id="TIGR02613">
    <property type="entry name" value="mob_myst_B"/>
    <property type="match status" value="1"/>
</dbReference>
<proteinExistence type="predicted"/>
<accession>A0ABX7Q0F6</accession>
<dbReference type="Pfam" id="PF02661">
    <property type="entry name" value="Fic"/>
    <property type="match status" value="1"/>
</dbReference>
<reference evidence="2 3" key="1">
    <citation type="submission" date="2021-03" db="EMBL/GenBank/DDBJ databases">
        <title>Geobacter metallireducens gen. nov. sp. nov., a microorganism capable of coupling the complete oxidation of organic compounds to the reduction of iron and other metals.</title>
        <authorList>
            <person name="Li Y."/>
        </authorList>
    </citation>
    <scope>NUCLEOTIDE SEQUENCE [LARGE SCALE GENOMIC DNA]</scope>
    <source>
        <strain evidence="2 3">Jerry-YX</strain>
    </source>
</reference>
<feature type="domain" description="Fido" evidence="1">
    <location>
        <begin position="55"/>
        <end position="194"/>
    </location>
</feature>
<dbReference type="PROSITE" id="PS51459">
    <property type="entry name" value="FIDO"/>
    <property type="match status" value="1"/>
</dbReference>
<dbReference type="PANTHER" id="PTHR13504:SF39">
    <property type="entry name" value="CELL FILAMENTATION PROTEIN"/>
    <property type="match status" value="1"/>
</dbReference>
<dbReference type="InterPro" id="IPR036597">
    <property type="entry name" value="Fido-like_dom_sf"/>
</dbReference>
<dbReference type="InterPro" id="IPR013436">
    <property type="entry name" value="Mobile_mystery_prot_B"/>
</dbReference>
<organism evidence="2 3">
    <name type="scientific">Geobacter benzoatilyticus</name>
    <dbReference type="NCBI Taxonomy" id="2815309"/>
    <lineage>
        <taxon>Bacteria</taxon>
        <taxon>Pseudomonadati</taxon>
        <taxon>Thermodesulfobacteriota</taxon>
        <taxon>Desulfuromonadia</taxon>
        <taxon>Geobacterales</taxon>
        <taxon>Geobacteraceae</taxon>
        <taxon>Geobacter</taxon>
    </lineage>
</organism>
<dbReference type="RefSeq" id="WP_207162516.1">
    <property type="nucleotide sequence ID" value="NZ_CP071382.1"/>
</dbReference>
<gene>
    <name evidence="2" type="ORF">JZM60_11035</name>
</gene>
<sequence length="194" mass="22734">MNFEYPEGTTPLDPDEAEGLLLTHITSRGELDRWEQDNIAEGEAWAFGRRQKNILNEAFIRGLHKRMFGHVWRWAGEFRRSDKNIGVTWWQVPIELRKLCDDVVAWIALDTYPPDEIAVRFHHRLVVIHPFANGNGRHARTMTDLLLVQVLRRPRFTWGSGNLVNVGDCRRCYIEALRAADRHDYQLLLEFVQM</sequence>
<evidence type="ECO:0000259" key="1">
    <source>
        <dbReference type="PROSITE" id="PS51459"/>
    </source>
</evidence>
<evidence type="ECO:0000313" key="3">
    <source>
        <dbReference type="Proteomes" id="UP000663651"/>
    </source>
</evidence>
<dbReference type="InterPro" id="IPR040198">
    <property type="entry name" value="Fido_containing"/>
</dbReference>
<dbReference type="PANTHER" id="PTHR13504">
    <property type="entry name" value="FIDO DOMAIN-CONTAINING PROTEIN DDB_G0283145"/>
    <property type="match status" value="1"/>
</dbReference>
<evidence type="ECO:0000313" key="2">
    <source>
        <dbReference type="EMBL" id="QSV44702.1"/>
    </source>
</evidence>
<dbReference type="Proteomes" id="UP000663651">
    <property type="component" value="Chromosome"/>
</dbReference>
<protein>
    <submittedName>
        <fullName evidence="2">Mobile mystery protein B</fullName>
    </submittedName>
</protein>
<dbReference type="InterPro" id="IPR003812">
    <property type="entry name" value="Fido"/>
</dbReference>
<dbReference type="SUPFAM" id="SSF140931">
    <property type="entry name" value="Fic-like"/>
    <property type="match status" value="1"/>
</dbReference>
<dbReference type="Gene3D" id="1.10.3290.10">
    <property type="entry name" value="Fido-like domain"/>
    <property type="match status" value="1"/>
</dbReference>